<gene>
    <name evidence="3" type="ORF">SBRCBS47491_002757</name>
</gene>
<dbReference type="InterPro" id="IPR008942">
    <property type="entry name" value="ENTH_VHS"/>
</dbReference>
<reference evidence="3 4" key="1">
    <citation type="submission" date="2024-01" db="EMBL/GenBank/DDBJ databases">
        <authorList>
            <person name="Allen C."/>
            <person name="Tagirdzhanova G."/>
        </authorList>
    </citation>
    <scope>NUCLEOTIDE SEQUENCE [LARGE SCALE GENOMIC DNA]</scope>
</reference>
<sequence length="305" mass="33314">MADPFEVRVRFSAQLQNLNASATSAQKAAAYALKYKDMEEDLHSCIIEQLEKPQTALNKRANIMYFIEHFLEMAQREGSNDYAGMIQRDIIRVVDAVAPESGQGAANVKVVRRVLQGMQQKGFLEAQAVTEIEEVLKERETDLLSPDNGERGSGGVDDAGSADGGADMRGGDPMAVDGQSQAQAHSSRRHNGEHGAAGEAGGADAHAAGAVEPPRRLDRKQIEERLEEDRERHKRLRESMWAIPKGADAEMWRLWEETSDLGEDDHLMGEEEQAEREQVLMASCVHRAEAARVGASPAVNGGASV</sequence>
<evidence type="ECO:0000313" key="4">
    <source>
        <dbReference type="Proteomes" id="UP001642406"/>
    </source>
</evidence>
<dbReference type="PROSITE" id="PS51391">
    <property type="entry name" value="CID"/>
    <property type="match status" value="1"/>
</dbReference>
<feature type="compositionally biased region" description="Low complexity" evidence="1">
    <location>
        <begin position="158"/>
        <end position="175"/>
    </location>
</feature>
<dbReference type="InterPro" id="IPR006569">
    <property type="entry name" value="CID_dom"/>
</dbReference>
<dbReference type="PANTHER" id="PTHR28291:SF1">
    <property type="entry name" value="CTD KINASE SUBUNIT GAMMA"/>
    <property type="match status" value="1"/>
</dbReference>
<dbReference type="Pfam" id="PF12350">
    <property type="entry name" value="CTK3_C"/>
    <property type="match status" value="1"/>
</dbReference>
<feature type="domain" description="CID" evidence="2">
    <location>
        <begin position="3"/>
        <end position="140"/>
    </location>
</feature>
<feature type="region of interest" description="Disordered" evidence="1">
    <location>
        <begin position="139"/>
        <end position="221"/>
    </location>
</feature>
<dbReference type="Pfam" id="PF12243">
    <property type="entry name" value="CTK3"/>
    <property type="match status" value="1"/>
</dbReference>
<evidence type="ECO:0000256" key="1">
    <source>
        <dbReference type="SAM" id="MobiDB-lite"/>
    </source>
</evidence>
<name>A0ABP0B9U0_9PEZI</name>
<evidence type="ECO:0000259" key="2">
    <source>
        <dbReference type="PROSITE" id="PS51391"/>
    </source>
</evidence>
<protein>
    <recommendedName>
        <fullName evidence="2">CID domain-containing protein</fullName>
    </recommendedName>
</protein>
<comment type="caution">
    <text evidence="3">The sequence shown here is derived from an EMBL/GenBank/DDBJ whole genome shotgun (WGS) entry which is preliminary data.</text>
</comment>
<accession>A0ABP0B9U0</accession>
<keyword evidence="4" id="KW-1185">Reference proteome</keyword>
<dbReference type="Gene3D" id="1.25.40.90">
    <property type="match status" value="1"/>
</dbReference>
<proteinExistence type="predicted"/>
<organism evidence="3 4">
    <name type="scientific">Sporothrix bragantina</name>
    <dbReference type="NCBI Taxonomy" id="671064"/>
    <lineage>
        <taxon>Eukaryota</taxon>
        <taxon>Fungi</taxon>
        <taxon>Dikarya</taxon>
        <taxon>Ascomycota</taxon>
        <taxon>Pezizomycotina</taxon>
        <taxon>Sordariomycetes</taxon>
        <taxon>Sordariomycetidae</taxon>
        <taxon>Ophiostomatales</taxon>
        <taxon>Ophiostomataceae</taxon>
        <taxon>Sporothrix</taxon>
    </lineage>
</organism>
<dbReference type="InterPro" id="IPR024637">
    <property type="entry name" value="Ctk3_C"/>
</dbReference>
<dbReference type="InterPro" id="IPR024638">
    <property type="entry name" value="Ctk3_N"/>
</dbReference>
<evidence type="ECO:0000313" key="3">
    <source>
        <dbReference type="EMBL" id="CAK7216242.1"/>
    </source>
</evidence>
<dbReference type="EMBL" id="CAWUHC010000017">
    <property type="protein sequence ID" value="CAK7216242.1"/>
    <property type="molecule type" value="Genomic_DNA"/>
</dbReference>
<dbReference type="Proteomes" id="UP001642406">
    <property type="component" value="Unassembled WGS sequence"/>
</dbReference>
<dbReference type="PANTHER" id="PTHR28291">
    <property type="entry name" value="CTD KINASE SUBUNIT GAMMA"/>
    <property type="match status" value="1"/>
</dbReference>
<dbReference type="InterPro" id="IPR042326">
    <property type="entry name" value="Ctk3"/>
</dbReference>